<proteinExistence type="predicted"/>
<evidence type="ECO:0000259" key="1">
    <source>
        <dbReference type="PROSITE" id="PS51186"/>
    </source>
</evidence>
<keyword evidence="2" id="KW-0808">Transferase</keyword>
<dbReference type="Gene3D" id="3.40.630.30">
    <property type="match status" value="1"/>
</dbReference>
<dbReference type="AlphaFoldDB" id="A0A9X2ER07"/>
<dbReference type="CDD" id="cd04301">
    <property type="entry name" value="NAT_SF"/>
    <property type="match status" value="1"/>
</dbReference>
<dbReference type="Proteomes" id="UP001139028">
    <property type="component" value="Unassembled WGS sequence"/>
</dbReference>
<dbReference type="EC" id="2.3.1.-" evidence="2"/>
<dbReference type="Pfam" id="PF00583">
    <property type="entry name" value="Acetyltransf_1"/>
    <property type="match status" value="1"/>
</dbReference>
<dbReference type="EMBL" id="JALBWM010000194">
    <property type="protein sequence ID" value="MCO1336782.1"/>
    <property type="molecule type" value="Genomic_DNA"/>
</dbReference>
<evidence type="ECO:0000313" key="3">
    <source>
        <dbReference type="Proteomes" id="UP001139028"/>
    </source>
</evidence>
<reference evidence="2" key="1">
    <citation type="journal article" date="2022" name="Arch. Microbiol.">
        <title>Microbulbifer okhotskensis sp. nov., isolated from a deep bottom sediment of the Okhotsk Sea.</title>
        <authorList>
            <person name="Romanenko L."/>
            <person name="Kurilenko V."/>
            <person name="Otstavnykh N."/>
            <person name="Velansky P."/>
            <person name="Isaeva M."/>
            <person name="Mikhailov V."/>
        </authorList>
    </citation>
    <scope>NUCLEOTIDE SEQUENCE</scope>
    <source>
        <strain evidence="2">OS29</strain>
    </source>
</reference>
<keyword evidence="2" id="KW-0012">Acyltransferase</keyword>
<comment type="caution">
    <text evidence="2">The sequence shown here is derived from an EMBL/GenBank/DDBJ whole genome shotgun (WGS) entry which is preliminary data.</text>
</comment>
<protein>
    <submittedName>
        <fullName evidence="2">GNAT family N-acetyltransferase</fullName>
        <ecNumber evidence="2">2.3.1.-</ecNumber>
    </submittedName>
</protein>
<dbReference type="PROSITE" id="PS51186">
    <property type="entry name" value="GNAT"/>
    <property type="match status" value="1"/>
</dbReference>
<organism evidence="2 3">
    <name type="scientific">Microbulbifer okhotskensis</name>
    <dbReference type="NCBI Taxonomy" id="2926617"/>
    <lineage>
        <taxon>Bacteria</taxon>
        <taxon>Pseudomonadati</taxon>
        <taxon>Pseudomonadota</taxon>
        <taxon>Gammaproteobacteria</taxon>
        <taxon>Cellvibrionales</taxon>
        <taxon>Microbulbiferaceae</taxon>
        <taxon>Microbulbifer</taxon>
    </lineage>
</organism>
<feature type="domain" description="N-acetyltransferase" evidence="1">
    <location>
        <begin position="1"/>
        <end position="139"/>
    </location>
</feature>
<dbReference type="GO" id="GO:0016747">
    <property type="term" value="F:acyltransferase activity, transferring groups other than amino-acyl groups"/>
    <property type="evidence" value="ECO:0007669"/>
    <property type="project" value="InterPro"/>
</dbReference>
<accession>A0A9X2ER07</accession>
<name>A0A9X2ER07_9GAMM</name>
<dbReference type="InterPro" id="IPR000182">
    <property type="entry name" value="GNAT_dom"/>
</dbReference>
<dbReference type="SUPFAM" id="SSF55729">
    <property type="entry name" value="Acyl-CoA N-acyltransferases (Nat)"/>
    <property type="match status" value="1"/>
</dbReference>
<evidence type="ECO:0000313" key="2">
    <source>
        <dbReference type="EMBL" id="MCO1336782.1"/>
    </source>
</evidence>
<sequence length="139" mass="15913">MNISIADTHEDILGCYEVLSQLRPHIAKDDFLNRILSLADSCGYKLAWLEDNGIKAVVGYRISDWLHTGKYLEIEDLITTSEKRSSGYGGKLFDWILEQAKVQGCNQVHLVSGVRREQAHKFYIEKGMTWEAKYFSINV</sequence>
<gene>
    <name evidence="2" type="ORF">MO867_20860</name>
</gene>
<dbReference type="InterPro" id="IPR016181">
    <property type="entry name" value="Acyl_CoA_acyltransferase"/>
</dbReference>
<keyword evidence="3" id="KW-1185">Reference proteome</keyword>
<dbReference type="RefSeq" id="WP_252472702.1">
    <property type="nucleotide sequence ID" value="NZ_JALBWM010000194.1"/>
</dbReference>